<feature type="signal peptide" evidence="6">
    <location>
        <begin position="1"/>
        <end position="16"/>
    </location>
</feature>
<comment type="similarity">
    <text evidence="2">Belongs to the GILT family.</text>
</comment>
<dbReference type="EMBL" id="LCTV02000017">
    <property type="protein sequence ID" value="PRQ70100.1"/>
    <property type="molecule type" value="Genomic_DNA"/>
</dbReference>
<dbReference type="PANTHER" id="PTHR13234">
    <property type="entry name" value="GAMMA-INTERFERON INDUCIBLE LYSOSOMAL THIOL REDUCTASE GILT"/>
    <property type="match status" value="1"/>
</dbReference>
<evidence type="ECO:0000256" key="2">
    <source>
        <dbReference type="ARBA" id="ARBA00005679"/>
    </source>
</evidence>
<dbReference type="InterPro" id="IPR004911">
    <property type="entry name" value="Interferon-induced_GILT"/>
</dbReference>
<dbReference type="Pfam" id="PF03227">
    <property type="entry name" value="GILT"/>
    <property type="match status" value="1"/>
</dbReference>
<keyword evidence="5" id="KW-0325">Glycoprotein</keyword>
<name>A0A2S9ZWF9_RHOTO</name>
<dbReference type="OrthoDB" id="958254at2759"/>
<evidence type="ECO:0000313" key="8">
    <source>
        <dbReference type="Proteomes" id="UP000239560"/>
    </source>
</evidence>
<accession>A0A2S9ZWF9</accession>
<evidence type="ECO:0000256" key="1">
    <source>
        <dbReference type="ARBA" id="ARBA00004613"/>
    </source>
</evidence>
<sequence length="294" mass="31754">MLPTALVFLSTTLALSAPLDSPAQLPFLPSSLSSPPPLDISNSTRLPLTLGVMSLCPDARLCESVMDRVFEQVTSVAIRSEGKEGGGGGGGKKEGKVRVGELVKLRVEFIASRNSSAPYGTTCKHGDRECRGNVQQLCAERYWGAEGAWEFIQCLNYDPNARIGSEQAARECGRLIGREWTEKLQSCVDGEEGRKLARKSAKRLSKVGVEKSCSILHPRFDLATLSVGPRSRGFQALDRARVGEGERAPLKSGSWRGVEGVDRRCIVVPLALAARTCLFSAVFRSSSFANSPNL</sequence>
<evidence type="ECO:0000256" key="4">
    <source>
        <dbReference type="ARBA" id="ARBA00022729"/>
    </source>
</evidence>
<protein>
    <submittedName>
        <fullName evidence="7">Uncharacterized protein</fullName>
    </submittedName>
</protein>
<dbReference type="PANTHER" id="PTHR13234:SF8">
    <property type="entry name" value="GAMMA-INTERFERON-INDUCIBLE LYSOSOMAL THIOL REDUCTASE"/>
    <property type="match status" value="1"/>
</dbReference>
<evidence type="ECO:0000256" key="6">
    <source>
        <dbReference type="SAM" id="SignalP"/>
    </source>
</evidence>
<comment type="subcellular location">
    <subcellularLocation>
        <location evidence="1">Secreted</location>
    </subcellularLocation>
</comment>
<evidence type="ECO:0000313" key="7">
    <source>
        <dbReference type="EMBL" id="PRQ70100.1"/>
    </source>
</evidence>
<reference evidence="7 8" key="1">
    <citation type="journal article" date="2018" name="Elife">
        <title>Functional genomics of lipid metabolism in the oleaginous yeast Rhodosporidium toruloides.</title>
        <authorList>
            <person name="Coradetti S.T."/>
            <person name="Pinel D."/>
            <person name="Geiselman G."/>
            <person name="Ito M."/>
            <person name="Mondo S."/>
            <person name="Reilly M.C."/>
            <person name="Cheng Y.F."/>
            <person name="Bauer S."/>
            <person name="Grigoriev I."/>
            <person name="Gladden J.M."/>
            <person name="Simmons B.A."/>
            <person name="Brem R."/>
            <person name="Arkin A.P."/>
            <person name="Skerker J.M."/>
        </authorList>
    </citation>
    <scope>NUCLEOTIDE SEQUENCE [LARGE SCALE GENOMIC DNA]</scope>
    <source>
        <strain evidence="7 8">NBRC 0880</strain>
    </source>
</reference>
<dbReference type="GO" id="GO:0005576">
    <property type="term" value="C:extracellular region"/>
    <property type="evidence" value="ECO:0007669"/>
    <property type="project" value="UniProtKB-SubCell"/>
</dbReference>
<evidence type="ECO:0000256" key="3">
    <source>
        <dbReference type="ARBA" id="ARBA00022525"/>
    </source>
</evidence>
<comment type="caution">
    <text evidence="7">The sequence shown here is derived from an EMBL/GenBank/DDBJ whole genome shotgun (WGS) entry which is preliminary data.</text>
</comment>
<keyword evidence="3" id="KW-0964">Secreted</keyword>
<dbReference type="GO" id="GO:0016671">
    <property type="term" value="F:oxidoreductase activity, acting on a sulfur group of donors, disulfide as acceptor"/>
    <property type="evidence" value="ECO:0007669"/>
    <property type="project" value="InterPro"/>
</dbReference>
<gene>
    <name evidence="7" type="ORF">AAT19DRAFT_11753</name>
</gene>
<dbReference type="AlphaFoldDB" id="A0A2S9ZWF9"/>
<feature type="chain" id="PRO_5015647714" evidence="6">
    <location>
        <begin position="17"/>
        <end position="294"/>
    </location>
</feature>
<evidence type="ECO:0000256" key="5">
    <source>
        <dbReference type="ARBA" id="ARBA00023180"/>
    </source>
</evidence>
<proteinExistence type="inferred from homology"/>
<dbReference type="Proteomes" id="UP000239560">
    <property type="component" value="Unassembled WGS sequence"/>
</dbReference>
<organism evidence="7 8">
    <name type="scientific">Rhodotorula toruloides</name>
    <name type="common">Yeast</name>
    <name type="synonym">Rhodosporidium toruloides</name>
    <dbReference type="NCBI Taxonomy" id="5286"/>
    <lineage>
        <taxon>Eukaryota</taxon>
        <taxon>Fungi</taxon>
        <taxon>Dikarya</taxon>
        <taxon>Basidiomycota</taxon>
        <taxon>Pucciniomycotina</taxon>
        <taxon>Microbotryomycetes</taxon>
        <taxon>Sporidiobolales</taxon>
        <taxon>Sporidiobolaceae</taxon>
        <taxon>Rhodotorula</taxon>
    </lineage>
</organism>
<keyword evidence="4 6" id="KW-0732">Signal</keyword>